<dbReference type="GeneID" id="25251830"/>
<proteinExistence type="predicted"/>
<organism evidence="1 2">
    <name type="scientific">Eimeria tenella</name>
    <name type="common">Coccidian parasite</name>
    <dbReference type="NCBI Taxonomy" id="5802"/>
    <lineage>
        <taxon>Eukaryota</taxon>
        <taxon>Sar</taxon>
        <taxon>Alveolata</taxon>
        <taxon>Apicomplexa</taxon>
        <taxon>Conoidasida</taxon>
        <taxon>Coccidia</taxon>
        <taxon>Eucoccidiorida</taxon>
        <taxon>Eimeriorina</taxon>
        <taxon>Eimeriidae</taxon>
        <taxon>Eimeria</taxon>
    </lineage>
</organism>
<dbReference type="EMBL" id="HG673747">
    <property type="protein sequence ID" value="CDJ37205.1"/>
    <property type="molecule type" value="Genomic_DNA"/>
</dbReference>
<reference evidence="1" key="2">
    <citation type="submission" date="2013-10" db="EMBL/GenBank/DDBJ databases">
        <authorList>
            <person name="Aslett M."/>
        </authorList>
    </citation>
    <scope>NUCLEOTIDE SEQUENCE [LARGE SCALE GENOMIC DNA]</scope>
    <source>
        <strain evidence="1">Houghton</strain>
    </source>
</reference>
<accession>U6KGP0</accession>
<gene>
    <name evidence="1" type="ORF">ETH_00013315</name>
</gene>
<evidence type="ECO:0000313" key="1">
    <source>
        <dbReference type="EMBL" id="CDJ37205.1"/>
    </source>
</evidence>
<protein>
    <submittedName>
        <fullName evidence="1">Uncharacterized protein</fullName>
    </submittedName>
</protein>
<dbReference type="RefSeq" id="XP_013228043.1">
    <property type="nucleotide sequence ID" value="XM_013372589.1"/>
</dbReference>
<reference evidence="1" key="1">
    <citation type="submission" date="2013-10" db="EMBL/GenBank/DDBJ databases">
        <title>Genomic analysis of the causative agents of coccidiosis in chickens.</title>
        <authorList>
            <person name="Reid A.J."/>
            <person name="Blake D."/>
            <person name="Billington K."/>
            <person name="Browne H."/>
            <person name="Dunn M."/>
            <person name="Hung S."/>
            <person name="Kawahara F."/>
            <person name="Miranda-Saavedra D."/>
            <person name="Mourier T."/>
            <person name="Nagra H."/>
            <person name="Otto T.D."/>
            <person name="Rawlings N."/>
            <person name="Sanchez A."/>
            <person name="Sanders M."/>
            <person name="Subramaniam C."/>
            <person name="Tay Y."/>
            <person name="Dear P."/>
            <person name="Doerig C."/>
            <person name="Gruber A."/>
            <person name="Parkinson J."/>
            <person name="Shirley M."/>
            <person name="Wan K.L."/>
            <person name="Berriman M."/>
            <person name="Tomley F."/>
            <person name="Pain A."/>
        </authorList>
    </citation>
    <scope>NUCLEOTIDE SEQUENCE [LARGE SCALE GENOMIC DNA]</scope>
    <source>
        <strain evidence="1">Houghton</strain>
    </source>
</reference>
<name>U6KGP0_EIMTE</name>
<dbReference type="Proteomes" id="UP000030747">
    <property type="component" value="Unassembled WGS sequence"/>
</dbReference>
<dbReference type="AlphaFoldDB" id="U6KGP0"/>
<sequence>MEFEFQLLRLDLPPPQLLAGSRWRDSKNGEEGIEFKKKKEKEYWSLD</sequence>
<evidence type="ECO:0000313" key="2">
    <source>
        <dbReference type="Proteomes" id="UP000030747"/>
    </source>
</evidence>
<keyword evidence="2" id="KW-1185">Reference proteome</keyword>